<feature type="region of interest" description="Disordered" evidence="1">
    <location>
        <begin position="14"/>
        <end position="33"/>
    </location>
</feature>
<name>A0ABV4AWD3_9BURK</name>
<dbReference type="RefSeq" id="WP_369458763.1">
    <property type="nucleotide sequence ID" value="NZ_JBGBDC010000001.1"/>
</dbReference>
<dbReference type="EMBL" id="JBGBDC010000001">
    <property type="protein sequence ID" value="MEY2249593.1"/>
    <property type="molecule type" value="Genomic_DNA"/>
</dbReference>
<evidence type="ECO:0000256" key="1">
    <source>
        <dbReference type="SAM" id="MobiDB-lite"/>
    </source>
</evidence>
<reference evidence="2 3" key="1">
    <citation type="journal article" date="2016" name="Int. J. Syst. Evol. Microbiol.">
        <title>Description of Comamonas sediminis sp. nov., isolated from lagoon sediments.</title>
        <authorList>
            <person name="Subhash Y."/>
            <person name="Bang J.J."/>
            <person name="You T.H."/>
            <person name="Lee S.S."/>
        </authorList>
    </citation>
    <scope>NUCLEOTIDE SEQUENCE [LARGE SCALE GENOMIC DNA]</scope>
    <source>
        <strain evidence="2 3">JCM 31169</strain>
    </source>
</reference>
<accession>A0ABV4AWD3</accession>
<proteinExistence type="predicted"/>
<feature type="compositionally biased region" description="Gly residues" evidence="1">
    <location>
        <begin position="24"/>
        <end position="33"/>
    </location>
</feature>
<comment type="caution">
    <text evidence="2">The sequence shown here is derived from an EMBL/GenBank/DDBJ whole genome shotgun (WGS) entry which is preliminary data.</text>
</comment>
<evidence type="ECO:0000313" key="2">
    <source>
        <dbReference type="EMBL" id="MEY2249593.1"/>
    </source>
</evidence>
<keyword evidence="3" id="KW-1185">Reference proteome</keyword>
<dbReference type="Proteomes" id="UP001562178">
    <property type="component" value="Unassembled WGS sequence"/>
</dbReference>
<sequence>MARSTAVTVLVDDAPSSGTASAGAGSGTGGGAATGAVEALERRLLGRGEGLLIVQCVSLVETALYPLKLFFKVAHRLVIEALNRF</sequence>
<organism evidence="2 3">
    <name type="scientific">Comamonas sediminis</name>
    <dbReference type="NCBI Taxonomy" id="1783360"/>
    <lineage>
        <taxon>Bacteria</taxon>
        <taxon>Pseudomonadati</taxon>
        <taxon>Pseudomonadota</taxon>
        <taxon>Betaproteobacteria</taxon>
        <taxon>Burkholderiales</taxon>
        <taxon>Comamonadaceae</taxon>
        <taxon>Comamonas</taxon>
    </lineage>
</organism>
<gene>
    <name evidence="2" type="ORF">AB7A72_01125</name>
</gene>
<evidence type="ECO:0000313" key="3">
    <source>
        <dbReference type="Proteomes" id="UP001562178"/>
    </source>
</evidence>
<protein>
    <submittedName>
        <fullName evidence="2">Uncharacterized protein</fullName>
    </submittedName>
</protein>